<evidence type="ECO:0000256" key="2">
    <source>
        <dbReference type="ARBA" id="ARBA00005013"/>
    </source>
</evidence>
<feature type="domain" description="Dihydroneopterin aldolase/epimerase" evidence="8">
    <location>
        <begin position="4"/>
        <end position="118"/>
    </location>
</feature>
<comment type="caution">
    <text evidence="9">The sequence shown here is derived from an EMBL/GenBank/DDBJ whole genome shotgun (WGS) entry which is preliminary data.</text>
</comment>
<dbReference type="RefSeq" id="WP_102227673.1">
    <property type="nucleotide sequence ID" value="NZ_PNFY01000013.1"/>
</dbReference>
<keyword evidence="4 7" id="KW-0289">Folate biosynthesis</keyword>
<comment type="function">
    <text evidence="6 7">Catalyzes the conversion of 7,8-dihydroneopterin to 6-hydroxymethyl-7,8-dihydropterin.</text>
</comment>
<dbReference type="CDD" id="cd00534">
    <property type="entry name" value="DHNA_DHNTPE"/>
    <property type="match status" value="1"/>
</dbReference>
<dbReference type="NCBIfam" id="TIGR00526">
    <property type="entry name" value="folB_dom"/>
    <property type="match status" value="1"/>
</dbReference>
<dbReference type="AlphaFoldDB" id="A0A2N6SM06"/>
<dbReference type="GO" id="GO:0005737">
    <property type="term" value="C:cytoplasm"/>
    <property type="evidence" value="ECO:0007669"/>
    <property type="project" value="TreeGrafter"/>
</dbReference>
<dbReference type="InterPro" id="IPR006157">
    <property type="entry name" value="FolB_dom"/>
</dbReference>
<evidence type="ECO:0000256" key="4">
    <source>
        <dbReference type="ARBA" id="ARBA00022909"/>
    </source>
</evidence>
<keyword evidence="5 7" id="KW-0456">Lyase</keyword>
<dbReference type="EMBL" id="PNHE01000025">
    <property type="protein sequence ID" value="PMC58102.1"/>
    <property type="molecule type" value="Genomic_DNA"/>
</dbReference>
<sequence length="121" mass="14092">MDKICIKNMKFYTYNGVLEEEKKLGQPIEVDVELRLPLSKAGQTDNVHHTINYAEVNEMFAEHIANHSYDLIEGLAYALLDIIEVHFRHITNEAIVRIRKYSVPMAGIYDCIEIEMGREFY</sequence>
<evidence type="ECO:0000259" key="8">
    <source>
        <dbReference type="SMART" id="SM00905"/>
    </source>
</evidence>
<keyword evidence="10" id="KW-1185">Reference proteome</keyword>
<dbReference type="PANTHER" id="PTHR42844:SF1">
    <property type="entry name" value="DIHYDRONEOPTERIN ALDOLASE 1-RELATED"/>
    <property type="match status" value="1"/>
</dbReference>
<evidence type="ECO:0000313" key="10">
    <source>
        <dbReference type="Proteomes" id="UP000235682"/>
    </source>
</evidence>
<protein>
    <recommendedName>
        <fullName evidence="7">7,8-dihydroneopterin aldolase</fullName>
        <ecNumber evidence="7">4.1.2.25</ecNumber>
    </recommendedName>
</protein>
<dbReference type="GO" id="GO:0046654">
    <property type="term" value="P:tetrahydrofolate biosynthetic process"/>
    <property type="evidence" value="ECO:0007669"/>
    <property type="project" value="UniProtKB-UniRule"/>
</dbReference>
<dbReference type="SUPFAM" id="SSF55620">
    <property type="entry name" value="Tetrahydrobiopterin biosynthesis enzymes-like"/>
    <property type="match status" value="1"/>
</dbReference>
<dbReference type="Proteomes" id="UP000235682">
    <property type="component" value="Unassembled WGS sequence"/>
</dbReference>
<dbReference type="STRING" id="84521.SAMN04487994_104119"/>
<comment type="catalytic activity">
    <reaction evidence="1 7">
        <text>7,8-dihydroneopterin = 6-hydroxymethyl-7,8-dihydropterin + glycolaldehyde</text>
        <dbReference type="Rhea" id="RHEA:10540"/>
        <dbReference type="ChEBI" id="CHEBI:17001"/>
        <dbReference type="ChEBI" id="CHEBI:17071"/>
        <dbReference type="ChEBI" id="CHEBI:44841"/>
        <dbReference type="EC" id="4.1.2.25"/>
    </reaction>
</comment>
<evidence type="ECO:0000256" key="5">
    <source>
        <dbReference type="ARBA" id="ARBA00023239"/>
    </source>
</evidence>
<dbReference type="NCBIfam" id="TIGR00525">
    <property type="entry name" value="folB"/>
    <property type="match status" value="1"/>
</dbReference>
<comment type="pathway">
    <text evidence="2 7">Cofactor biosynthesis; tetrahydrofolate biosynthesis; 2-amino-4-hydroxy-6-hydroxymethyl-7,8-dihydropteridine diphosphate from 7,8-dihydroneopterin triphosphate: step 3/4.</text>
</comment>
<proteinExistence type="inferred from homology"/>
<evidence type="ECO:0000313" key="9">
    <source>
        <dbReference type="EMBL" id="PMC58102.1"/>
    </source>
</evidence>
<dbReference type="Pfam" id="PF02152">
    <property type="entry name" value="FolB"/>
    <property type="match status" value="1"/>
</dbReference>
<evidence type="ECO:0000256" key="6">
    <source>
        <dbReference type="ARBA" id="ARBA00037702"/>
    </source>
</evidence>
<dbReference type="EC" id="4.1.2.25" evidence="7"/>
<dbReference type="SMART" id="SM00905">
    <property type="entry name" value="FolB"/>
    <property type="match status" value="1"/>
</dbReference>
<dbReference type="InterPro" id="IPR043133">
    <property type="entry name" value="GTP-CH-I_C/QueF"/>
</dbReference>
<reference evidence="9 10" key="1">
    <citation type="submission" date="2017-09" db="EMBL/GenBank/DDBJ databases">
        <title>Bacterial strain isolated from the female urinary microbiota.</title>
        <authorList>
            <person name="Thomas-White K."/>
            <person name="Kumar N."/>
            <person name="Forster S."/>
            <person name="Putonti C."/>
            <person name="Lawley T."/>
            <person name="Wolfe A.J."/>
        </authorList>
    </citation>
    <scope>NUCLEOTIDE SEQUENCE [LARGE SCALE GENOMIC DNA]</scope>
    <source>
        <strain evidence="9 10">UMB0852</strain>
    </source>
</reference>
<dbReference type="UniPathway" id="UPA00077">
    <property type="reaction ID" value="UER00154"/>
</dbReference>
<gene>
    <name evidence="9" type="primary">folB</name>
    <name evidence="9" type="ORF">CJ205_06085</name>
</gene>
<organism evidence="9 10">
    <name type="scientific">Dolosicoccus paucivorans</name>
    <dbReference type="NCBI Taxonomy" id="84521"/>
    <lineage>
        <taxon>Bacteria</taxon>
        <taxon>Bacillati</taxon>
        <taxon>Bacillota</taxon>
        <taxon>Bacilli</taxon>
        <taxon>Lactobacillales</taxon>
        <taxon>Aerococcaceae</taxon>
        <taxon>Dolosicoccus</taxon>
    </lineage>
</organism>
<comment type="similarity">
    <text evidence="3 7">Belongs to the DHNA family.</text>
</comment>
<dbReference type="GO" id="GO:0046656">
    <property type="term" value="P:folic acid biosynthetic process"/>
    <property type="evidence" value="ECO:0007669"/>
    <property type="project" value="UniProtKB-UniRule"/>
</dbReference>
<accession>A0A2N6SM06</accession>
<evidence type="ECO:0000256" key="7">
    <source>
        <dbReference type="RuleBase" id="RU362079"/>
    </source>
</evidence>
<name>A0A2N6SM06_9LACT</name>
<dbReference type="Gene3D" id="3.30.1130.10">
    <property type="match status" value="1"/>
</dbReference>
<dbReference type="InterPro" id="IPR006156">
    <property type="entry name" value="Dihydroneopterin_aldolase"/>
</dbReference>
<dbReference type="PANTHER" id="PTHR42844">
    <property type="entry name" value="DIHYDRONEOPTERIN ALDOLASE 1-RELATED"/>
    <property type="match status" value="1"/>
</dbReference>
<evidence type="ECO:0000256" key="3">
    <source>
        <dbReference type="ARBA" id="ARBA00005708"/>
    </source>
</evidence>
<dbReference type="GO" id="GO:0004150">
    <property type="term" value="F:dihydroneopterin aldolase activity"/>
    <property type="evidence" value="ECO:0007669"/>
    <property type="project" value="UniProtKB-UniRule"/>
</dbReference>
<dbReference type="OrthoDB" id="9803748at2"/>
<evidence type="ECO:0000256" key="1">
    <source>
        <dbReference type="ARBA" id="ARBA00001353"/>
    </source>
</evidence>